<dbReference type="GO" id="GO:0043565">
    <property type="term" value="F:sequence-specific DNA binding"/>
    <property type="evidence" value="ECO:0007669"/>
    <property type="project" value="InterPro"/>
</dbReference>
<sequence>MAPPGSFGNNITVDSFEAFLQGWLLRQEQFLNELIIAQNTYDESQEGIIKNLISGVLAHYQEYFEEKSRMSHRNVFNVFSPAWFTPLEKSNLWIAGFKPGLAFSLVMNSVDDLSQNQVEKINRLKFETRVQEKNLMDELAKIQESVAAPPFMGLAQQFGAELLRGDGGEIREVDENIEILRSALEDVIMDADRLRTTTAERVVGILNPFQSLKFLTAAAQLTVENKNVGNAERSREATNANFSWSVDFQFTFFWGNFED</sequence>
<dbReference type="Gramene" id="OIT00762">
    <property type="protein sequence ID" value="OIT00762"/>
    <property type="gene ID" value="A4A49_38805"/>
</dbReference>
<accession>A0A1J6I8C3</accession>
<organism evidence="2 3">
    <name type="scientific">Nicotiana attenuata</name>
    <name type="common">Coyote tobacco</name>
    <dbReference type="NCBI Taxonomy" id="49451"/>
    <lineage>
        <taxon>Eukaryota</taxon>
        <taxon>Viridiplantae</taxon>
        <taxon>Streptophyta</taxon>
        <taxon>Embryophyta</taxon>
        <taxon>Tracheophyta</taxon>
        <taxon>Spermatophyta</taxon>
        <taxon>Magnoliopsida</taxon>
        <taxon>eudicotyledons</taxon>
        <taxon>Gunneridae</taxon>
        <taxon>Pentapetalae</taxon>
        <taxon>asterids</taxon>
        <taxon>lamiids</taxon>
        <taxon>Solanales</taxon>
        <taxon>Solanaceae</taxon>
        <taxon>Nicotianoideae</taxon>
        <taxon>Nicotianeae</taxon>
        <taxon>Nicotiana</taxon>
    </lineage>
</organism>
<gene>
    <name evidence="2" type="primary">TGA6_0</name>
    <name evidence="2" type="ORF">A4A49_38805</name>
</gene>
<protein>
    <submittedName>
        <fullName evidence="2">Transcription factor tga6</fullName>
    </submittedName>
</protein>
<dbReference type="Pfam" id="PF14144">
    <property type="entry name" value="DOG1"/>
    <property type="match status" value="1"/>
</dbReference>
<comment type="caution">
    <text evidence="2">The sequence shown here is derived from an EMBL/GenBank/DDBJ whole genome shotgun (WGS) entry which is preliminary data.</text>
</comment>
<dbReference type="PROSITE" id="PS51806">
    <property type="entry name" value="DOG1"/>
    <property type="match status" value="1"/>
</dbReference>
<dbReference type="SMR" id="A0A1J6I8C3"/>
<evidence type="ECO:0000313" key="3">
    <source>
        <dbReference type="Proteomes" id="UP000187609"/>
    </source>
</evidence>
<reference evidence="2" key="1">
    <citation type="submission" date="2016-11" db="EMBL/GenBank/DDBJ databases">
        <title>The genome of Nicotiana attenuata.</title>
        <authorList>
            <person name="Xu S."/>
            <person name="Brockmoeller T."/>
            <person name="Gaquerel E."/>
            <person name="Navarro A."/>
            <person name="Kuhl H."/>
            <person name="Gase K."/>
            <person name="Ling Z."/>
            <person name="Zhou W."/>
            <person name="Kreitzer C."/>
            <person name="Stanke M."/>
            <person name="Tang H."/>
            <person name="Lyons E."/>
            <person name="Pandey P."/>
            <person name="Pandey S.P."/>
            <person name="Timmermann B."/>
            <person name="Baldwin I.T."/>
        </authorList>
    </citation>
    <scope>NUCLEOTIDE SEQUENCE [LARGE SCALE GENOMIC DNA]</scope>
    <source>
        <strain evidence="2">UT</strain>
    </source>
</reference>
<dbReference type="STRING" id="49451.A0A1J6I8C3"/>
<dbReference type="AlphaFoldDB" id="A0A1J6I8C3"/>
<dbReference type="GeneID" id="109230506"/>
<keyword evidence="3" id="KW-1185">Reference proteome</keyword>
<dbReference type="InterPro" id="IPR025422">
    <property type="entry name" value="TGA_domain"/>
</dbReference>
<dbReference type="KEGG" id="nau:109230506"/>
<dbReference type="Proteomes" id="UP000187609">
    <property type="component" value="Unassembled WGS sequence"/>
</dbReference>
<dbReference type="GO" id="GO:0006351">
    <property type="term" value="P:DNA-templated transcription"/>
    <property type="evidence" value="ECO:0007669"/>
    <property type="project" value="InterPro"/>
</dbReference>
<dbReference type="PANTHER" id="PTHR46354:SF19">
    <property type="entry name" value="TRANSCRIPTION FACTOR TGA6-LIKE"/>
    <property type="match status" value="1"/>
</dbReference>
<dbReference type="PANTHER" id="PTHR46354">
    <property type="entry name" value="DOG1 DOMAIN-CONTAINING PROTEIN"/>
    <property type="match status" value="1"/>
</dbReference>
<evidence type="ECO:0000259" key="1">
    <source>
        <dbReference type="PROSITE" id="PS51806"/>
    </source>
</evidence>
<evidence type="ECO:0000313" key="2">
    <source>
        <dbReference type="EMBL" id="OIT00762.1"/>
    </source>
</evidence>
<proteinExistence type="predicted"/>
<dbReference type="OMA" id="EATNANF"/>
<feature type="domain" description="DOG1" evidence="1">
    <location>
        <begin position="13"/>
        <end position="235"/>
    </location>
</feature>
<name>A0A1J6I8C3_NICAT</name>
<dbReference type="EMBL" id="MJEQ01037189">
    <property type="protein sequence ID" value="OIT00762.1"/>
    <property type="molecule type" value="Genomic_DNA"/>
</dbReference>
<dbReference type="OrthoDB" id="781635at2759"/>
<dbReference type="InterPro" id="IPR051886">
    <property type="entry name" value="Seed_Dev/Stress_Resp_Reg"/>
</dbReference>